<evidence type="ECO:0000313" key="6">
    <source>
        <dbReference type="Proteomes" id="UP001223520"/>
    </source>
</evidence>
<feature type="transmembrane region" description="Helical" evidence="4">
    <location>
        <begin position="201"/>
        <end position="223"/>
    </location>
</feature>
<dbReference type="InterPro" id="IPR036322">
    <property type="entry name" value="WD40_repeat_dom_sf"/>
</dbReference>
<evidence type="ECO:0000256" key="3">
    <source>
        <dbReference type="PROSITE-ProRule" id="PRU00221"/>
    </source>
</evidence>
<dbReference type="PANTHER" id="PTHR44019">
    <property type="entry name" value="WD REPEAT-CONTAINING PROTEIN 55"/>
    <property type="match status" value="1"/>
</dbReference>
<dbReference type="SUPFAM" id="SSF50978">
    <property type="entry name" value="WD40 repeat-like"/>
    <property type="match status" value="2"/>
</dbReference>
<keyword evidence="4" id="KW-0472">Membrane</keyword>
<dbReference type="InterPro" id="IPR001680">
    <property type="entry name" value="WD40_rpt"/>
</dbReference>
<feature type="repeat" description="WD" evidence="3">
    <location>
        <begin position="774"/>
        <end position="815"/>
    </location>
</feature>
<feature type="repeat" description="WD" evidence="3">
    <location>
        <begin position="594"/>
        <end position="633"/>
    </location>
</feature>
<dbReference type="SUPFAM" id="SSF82171">
    <property type="entry name" value="DPP6 N-terminal domain-like"/>
    <property type="match status" value="1"/>
</dbReference>
<dbReference type="SMART" id="SM00320">
    <property type="entry name" value="WD40"/>
    <property type="match status" value="11"/>
</dbReference>
<keyword evidence="2" id="KW-0677">Repeat</keyword>
<evidence type="ECO:0000256" key="4">
    <source>
        <dbReference type="SAM" id="Phobius"/>
    </source>
</evidence>
<keyword evidence="4" id="KW-0812">Transmembrane</keyword>
<evidence type="ECO:0000256" key="2">
    <source>
        <dbReference type="ARBA" id="ARBA00022737"/>
    </source>
</evidence>
<dbReference type="EMBL" id="CP124543">
    <property type="protein sequence ID" value="WGV28556.1"/>
    <property type="molecule type" value="Genomic_DNA"/>
</dbReference>
<evidence type="ECO:0008006" key="7">
    <source>
        <dbReference type="Google" id="ProtNLM"/>
    </source>
</evidence>
<dbReference type="InterPro" id="IPR019775">
    <property type="entry name" value="WD40_repeat_CS"/>
</dbReference>
<dbReference type="KEGG" id="hbq:QI031_14310"/>
<evidence type="ECO:0000256" key="1">
    <source>
        <dbReference type="ARBA" id="ARBA00022574"/>
    </source>
</evidence>
<sequence length="994" mass="113500">MFDCIYNRILHWAEDDRLLIDRLCHAALNNSSTMQQCGDTQGVDELVNIQIINGWENGNEQYHRSWIEVKNRLINNVNNEPRDVNSALKLYETILRGYELAFDNENRIQNILLSSKLVKTENEKLKIAKRIYELVFNRDWVQQEIKKISFPFPDYSIPIRIYSGSRNKVNNVAEVIKQVFIYVCCFLRRRFRRIRLNFDNVIRYMILSALVFVFILILLSLIVEPINNIKLQSQGEEIVENFDKSIGKQLDSLLLSIKSGQELQKKLQKKNYSQILEYPAISPIYALQYVLDNIYEKNRFTEHEAPVRSVNFGIEQSKEKQKDQWLASAGEDGSGRLWNLSHISTSKLIHPNNIDQGNIKIITFVPQKNIIATVGDKEPIIKFWDLSGINIESKQEQIYSQGEITSANFSPDGKLLATIGSPENLLKVWQVNYDTTAKLVKLTELKLPSNFNILNINTIAFCQKNNTNEYLLVTLKNASSKVKLGKMSVLDTEIVISDEIEQDTQQKGIKSLNFSTDGSLIVTAAKDGTIKVWNLHLNSKNISLNETIITNETKELIVSISSDGKLIAAAGENGEIQLWRLAPKVEKVDLDVKLNANQGRIYSINFNPSNNSQNKIYLATGGEDEIVKLWEMSKLYQKPFAEFSEKIRDIGLGQISKSDQRQRLVILQEDGKIQVRNLESQTNEDFKYLKDYLGNLITAKNIAISPDKDHFAIVDMNGCVQLWNFSKEPTLELIKKDKNIAKVILSKDEKFVTVSEQNRKAKLRDFGGNLDRPINDSQDEVTSASFSPNGTLIATGNTKGRINLWNLKGESIKKNFIRLNSEVISVKFTPDSNYIVTIGRNHEMILWKLAENFFEKISENENVDLPQAKEVFSKADIKTADISSQDGEFKNLIATADNGKLVKIWDFKGRQLAQFSGSWNQTINISFSPNGKYIVAAGDNGDNDIVERWEIKNLDSLLSEGCDWVKDYEDYEDYSLKLNNKKREKDRLCSSQTL</sequence>
<dbReference type="InterPro" id="IPR050505">
    <property type="entry name" value="WDR55/POC1"/>
</dbReference>
<accession>A0AAJ6PC61</accession>
<keyword evidence="4" id="KW-1133">Transmembrane helix</keyword>
<dbReference type="InterPro" id="IPR015943">
    <property type="entry name" value="WD40/YVTN_repeat-like_dom_sf"/>
</dbReference>
<keyword evidence="1 3" id="KW-0853">WD repeat</keyword>
<dbReference type="AlphaFoldDB" id="A0AAJ6PC61"/>
<gene>
    <name evidence="5" type="ORF">QI031_14310</name>
</gene>
<dbReference type="PRINTS" id="PR00320">
    <property type="entry name" value="GPROTEINBRPT"/>
</dbReference>
<dbReference type="PROSITE" id="PS50082">
    <property type="entry name" value="WD_REPEATS_2"/>
    <property type="match status" value="3"/>
</dbReference>
<evidence type="ECO:0000313" key="5">
    <source>
        <dbReference type="EMBL" id="WGV28556.1"/>
    </source>
</evidence>
<dbReference type="RefSeq" id="WP_281485782.1">
    <property type="nucleotide sequence ID" value="NZ_CP124543.1"/>
</dbReference>
<dbReference type="Proteomes" id="UP001223520">
    <property type="component" value="Chromosome"/>
</dbReference>
<proteinExistence type="predicted"/>
<dbReference type="Pfam" id="PF00400">
    <property type="entry name" value="WD40"/>
    <property type="match status" value="4"/>
</dbReference>
<dbReference type="PANTHER" id="PTHR44019:SF8">
    <property type="entry name" value="POC1 CENTRIOLAR PROTEIN HOMOLOG"/>
    <property type="match status" value="1"/>
</dbReference>
<reference evidence="5 6" key="1">
    <citation type="journal article" date="2023" name="Limnol Oceanogr Lett">
        <title>Environmental adaptations by the intertidal Antarctic cyanobacterium Halotia branconii CENA392 as revealed using long-read genome sequencing.</title>
        <authorList>
            <person name="Dextro R.B."/>
            <person name="Delbaje E."/>
            <person name="Freitas P.N.N."/>
            <person name="Geraldes V."/>
            <person name="Pinto E."/>
            <person name="Long P.F."/>
            <person name="Fiore M.F."/>
        </authorList>
    </citation>
    <scope>NUCLEOTIDE SEQUENCE [LARGE SCALE GENOMIC DNA]</scope>
    <source>
        <strain evidence="5 6">CENA392</strain>
    </source>
</reference>
<dbReference type="PROSITE" id="PS50294">
    <property type="entry name" value="WD_REPEATS_REGION"/>
    <property type="match status" value="2"/>
</dbReference>
<organism evidence="5 6">
    <name type="scientific">Halotia branconii CENA392</name>
    <dbReference type="NCBI Taxonomy" id="1539056"/>
    <lineage>
        <taxon>Bacteria</taxon>
        <taxon>Bacillati</taxon>
        <taxon>Cyanobacteriota</taxon>
        <taxon>Cyanophyceae</taxon>
        <taxon>Nostocales</taxon>
        <taxon>Nodulariaceae</taxon>
        <taxon>Halotia</taxon>
    </lineage>
</organism>
<dbReference type="PROSITE" id="PS00678">
    <property type="entry name" value="WD_REPEATS_1"/>
    <property type="match status" value="2"/>
</dbReference>
<name>A0AAJ6PC61_9CYAN</name>
<keyword evidence="6" id="KW-1185">Reference proteome</keyword>
<protein>
    <recommendedName>
        <fullName evidence="7">WD40 repeat-containing protein</fullName>
    </recommendedName>
</protein>
<dbReference type="Gene3D" id="2.130.10.10">
    <property type="entry name" value="YVTN repeat-like/Quinoprotein amine dehydrogenase"/>
    <property type="match status" value="3"/>
</dbReference>
<feature type="repeat" description="WD" evidence="3">
    <location>
        <begin position="502"/>
        <end position="535"/>
    </location>
</feature>
<dbReference type="InterPro" id="IPR020472">
    <property type="entry name" value="WD40_PAC1"/>
</dbReference>